<proteinExistence type="predicted"/>
<evidence type="ECO:0000313" key="3">
    <source>
        <dbReference type="Proteomes" id="UP000223759"/>
    </source>
</evidence>
<dbReference type="RefSeq" id="WP_076754928.1">
    <property type="nucleotide sequence ID" value="NZ_CP023018.1"/>
</dbReference>
<sequence>MNQPVSKTRALLYILPLLVLIGIAAAHFWLRPLLDPTPQDQQSLTAAEGCLLGVEACRVDLPGGWVSIRGPEQILPMRDFDLILESNLPLQGDEVSYVMPGMDMGMNRFALQHQGNHWVAPSALAMCMSGRLDWVAQVRFSYGGQAYEVSVPLLMTRP</sequence>
<dbReference type="AlphaFoldDB" id="A0A1R3VST4"/>
<keyword evidence="1" id="KW-1133">Transmembrane helix</keyword>
<accession>A0A1R3VST4</accession>
<dbReference type="EMBL" id="FTPK01000001">
    <property type="protein sequence ID" value="SIT66744.1"/>
    <property type="molecule type" value="Genomic_DNA"/>
</dbReference>
<keyword evidence="3" id="KW-1185">Reference proteome</keyword>
<feature type="transmembrane region" description="Helical" evidence="1">
    <location>
        <begin position="12"/>
        <end position="30"/>
    </location>
</feature>
<dbReference type="Proteomes" id="UP000223759">
    <property type="component" value="Unassembled WGS sequence"/>
</dbReference>
<dbReference type="OrthoDB" id="5917490at2"/>
<protein>
    <submittedName>
        <fullName evidence="2">Uncharacterized protein</fullName>
    </submittedName>
</protein>
<evidence type="ECO:0000313" key="2">
    <source>
        <dbReference type="EMBL" id="SIT66744.1"/>
    </source>
</evidence>
<reference evidence="2 3" key="1">
    <citation type="submission" date="2017-01" db="EMBL/GenBank/DDBJ databases">
        <authorList>
            <person name="Mah S.A."/>
            <person name="Swanson W.J."/>
            <person name="Moy G.W."/>
            <person name="Vacquier V.D."/>
        </authorList>
    </citation>
    <scope>NUCLEOTIDE SEQUENCE [LARGE SCALE GENOMIC DNA]</scope>
    <source>
        <strain evidence="2 3">M9</strain>
    </source>
</reference>
<keyword evidence="1" id="KW-0812">Transmembrane</keyword>
<gene>
    <name evidence="2" type="ORF">SAMN05216526_0682</name>
</gene>
<evidence type="ECO:0000256" key="1">
    <source>
        <dbReference type="SAM" id="Phobius"/>
    </source>
</evidence>
<keyword evidence="1" id="KW-0472">Membrane</keyword>
<name>A0A1R3VST4_9GAMM</name>
<dbReference type="STRING" id="233100.SAMN05216526_0682"/>
<organism evidence="2 3">
    <name type="scientific">Ectothiorhodosinus mongolicus</name>
    <dbReference type="NCBI Taxonomy" id="233100"/>
    <lineage>
        <taxon>Bacteria</taxon>
        <taxon>Pseudomonadati</taxon>
        <taxon>Pseudomonadota</taxon>
        <taxon>Gammaproteobacteria</taxon>
        <taxon>Chromatiales</taxon>
        <taxon>Ectothiorhodospiraceae</taxon>
        <taxon>Ectothiorhodosinus</taxon>
    </lineage>
</organism>